<keyword evidence="6" id="KW-0539">Nucleus</keyword>
<keyword evidence="10" id="KW-1185">Reference proteome</keyword>
<dbReference type="GO" id="GO:0033314">
    <property type="term" value="P:mitotic DNA replication checkpoint signaling"/>
    <property type="evidence" value="ECO:0007669"/>
    <property type="project" value="TreeGrafter"/>
</dbReference>
<gene>
    <name evidence="9" type="ORF">GpartN1_g6070.t1</name>
</gene>
<dbReference type="AlphaFoldDB" id="A0A9C7Q102"/>
<dbReference type="Gene3D" id="3.40.50.300">
    <property type="entry name" value="P-loop containing nucleotide triphosphate hydrolases"/>
    <property type="match status" value="1"/>
</dbReference>
<dbReference type="Proteomes" id="UP001061958">
    <property type="component" value="Unassembled WGS sequence"/>
</dbReference>
<comment type="similarity">
    <text evidence="2">Belongs to the rad17/RAD24 family.</text>
</comment>
<protein>
    <submittedName>
        <fullName evidence="9">Uncharacterized protein</fullName>
    </submittedName>
</protein>
<dbReference type="GO" id="GO:0005634">
    <property type="term" value="C:nucleus"/>
    <property type="evidence" value="ECO:0007669"/>
    <property type="project" value="UniProtKB-SubCell"/>
</dbReference>
<reference evidence="9" key="1">
    <citation type="journal article" date="2022" name="Proc. Natl. Acad. Sci. U.S.A.">
        <title>Life cycle and functional genomics of the unicellular red alga Galdieria for elucidating algal and plant evolution and industrial use.</title>
        <authorList>
            <person name="Hirooka S."/>
            <person name="Itabashi T."/>
            <person name="Ichinose T.M."/>
            <person name="Onuma R."/>
            <person name="Fujiwara T."/>
            <person name="Yamashita S."/>
            <person name="Jong L.W."/>
            <person name="Tomita R."/>
            <person name="Iwane A.H."/>
            <person name="Miyagishima S.Y."/>
        </authorList>
    </citation>
    <scope>NUCLEOTIDE SEQUENCE</scope>
    <source>
        <strain evidence="9">NBRC 102759</strain>
    </source>
</reference>
<evidence type="ECO:0000256" key="1">
    <source>
        <dbReference type="ARBA" id="ARBA00004123"/>
    </source>
</evidence>
<dbReference type="EMBL" id="BQMJ01000053">
    <property type="protein sequence ID" value="GJQ14279.1"/>
    <property type="molecule type" value="Genomic_DNA"/>
</dbReference>
<dbReference type="SUPFAM" id="SSF52540">
    <property type="entry name" value="P-loop containing nucleoside triphosphate hydrolases"/>
    <property type="match status" value="1"/>
</dbReference>
<accession>A0A9C7Q102</accession>
<keyword evidence="7" id="KW-0131">Cell cycle</keyword>
<evidence type="ECO:0000256" key="3">
    <source>
        <dbReference type="ARBA" id="ARBA00022741"/>
    </source>
</evidence>
<dbReference type="GO" id="GO:0006281">
    <property type="term" value="P:DNA repair"/>
    <property type="evidence" value="ECO:0007669"/>
    <property type="project" value="InterPro"/>
</dbReference>
<dbReference type="PANTHER" id="PTHR12172:SF0">
    <property type="entry name" value="CELL CYCLE CHECKPOINT PROTEIN RAD17"/>
    <property type="match status" value="1"/>
</dbReference>
<keyword evidence="5" id="KW-0067">ATP-binding</keyword>
<sequence>MRKHKFSTKVTCKRSKTLGTSLPTTTFSDDSVDDFSDNERPFKRTTTTSWNRNKNLHNLREDLNHSTAIIDSKNLAIQKAKVTQVTQFIENWDGGKNNKKLLVILGPSGCGKTTLVETVLKEMDCTVIRWKESLSDGNLYKETKSLSVHDASGNAFPKSRIGDVVEDWALSLQYQPLSIEEECSTARYVVVVDDNVMSKMDRNVEQVLANLELIAEETIYPIIIIITCVGVSSSVAKTFEKRIHSSSNVQLLSLHPITKTEMQKALVRYCSIHHIALPKKEDWALIVEQCRGDLRWAIAQLQLYWESSLDGWMEDVRDASFDICHAIGKIFYDKRVGGKPKDSIGSIVSLLDEPTGKIIGYLVQNCYQFYSNMNDISDLMFALCEAHEIAKWYSSTLDREMAQQCAQMIAGEATRFYNRQPLKRGFQPIHGDLYSSIPNEVSKMVELWSEERTLVDDIRSKVYYRDIVPLLSVKKLLEKNKQMTCNIAKEEESNDEIENI</sequence>
<dbReference type="PANTHER" id="PTHR12172">
    <property type="entry name" value="CELL CYCLE CHECKPOINT PROTEIN RAD17"/>
    <property type="match status" value="1"/>
</dbReference>
<dbReference type="GO" id="GO:0003689">
    <property type="term" value="F:DNA clamp loader activity"/>
    <property type="evidence" value="ECO:0007669"/>
    <property type="project" value="TreeGrafter"/>
</dbReference>
<proteinExistence type="inferred from homology"/>
<feature type="coiled-coil region" evidence="8">
    <location>
        <begin position="473"/>
        <end position="500"/>
    </location>
</feature>
<dbReference type="GO" id="GO:0003682">
    <property type="term" value="F:chromatin binding"/>
    <property type="evidence" value="ECO:0007669"/>
    <property type="project" value="TreeGrafter"/>
</dbReference>
<comment type="subcellular location">
    <subcellularLocation>
        <location evidence="1">Nucleus</location>
    </subcellularLocation>
</comment>
<evidence type="ECO:0000256" key="4">
    <source>
        <dbReference type="ARBA" id="ARBA00022763"/>
    </source>
</evidence>
<evidence type="ECO:0000313" key="10">
    <source>
        <dbReference type="Proteomes" id="UP001061958"/>
    </source>
</evidence>
<evidence type="ECO:0000256" key="5">
    <source>
        <dbReference type="ARBA" id="ARBA00022840"/>
    </source>
</evidence>
<dbReference type="OrthoDB" id="10265971at2759"/>
<dbReference type="InterPro" id="IPR027417">
    <property type="entry name" value="P-loop_NTPase"/>
</dbReference>
<evidence type="ECO:0000256" key="7">
    <source>
        <dbReference type="ARBA" id="ARBA00023306"/>
    </source>
</evidence>
<name>A0A9C7Q102_9RHOD</name>
<reference evidence="9" key="2">
    <citation type="submission" date="2022-01" db="EMBL/GenBank/DDBJ databases">
        <authorList>
            <person name="Hirooka S."/>
            <person name="Miyagishima S.Y."/>
        </authorList>
    </citation>
    <scope>NUCLEOTIDE SEQUENCE</scope>
    <source>
        <strain evidence="9">NBRC 102759</strain>
    </source>
</reference>
<keyword evidence="3" id="KW-0547">Nucleotide-binding</keyword>
<dbReference type="GO" id="GO:0005524">
    <property type="term" value="F:ATP binding"/>
    <property type="evidence" value="ECO:0007669"/>
    <property type="project" value="UniProtKB-KW"/>
</dbReference>
<dbReference type="InterPro" id="IPR004582">
    <property type="entry name" value="Checkpoint_prot_Rad17_Rad24"/>
</dbReference>
<dbReference type="Pfam" id="PF03215">
    <property type="entry name" value="Rad17"/>
    <property type="match status" value="1"/>
</dbReference>
<evidence type="ECO:0000313" key="9">
    <source>
        <dbReference type="EMBL" id="GJQ14279.1"/>
    </source>
</evidence>
<dbReference type="GO" id="GO:0000077">
    <property type="term" value="P:DNA damage checkpoint signaling"/>
    <property type="evidence" value="ECO:0007669"/>
    <property type="project" value="TreeGrafter"/>
</dbReference>
<keyword evidence="4" id="KW-0227">DNA damage</keyword>
<evidence type="ECO:0000256" key="8">
    <source>
        <dbReference type="SAM" id="Coils"/>
    </source>
</evidence>
<evidence type="ECO:0000256" key="6">
    <source>
        <dbReference type="ARBA" id="ARBA00023242"/>
    </source>
</evidence>
<comment type="caution">
    <text evidence="9">The sequence shown here is derived from an EMBL/GenBank/DDBJ whole genome shotgun (WGS) entry which is preliminary data.</text>
</comment>
<organism evidence="9 10">
    <name type="scientific">Galdieria partita</name>
    <dbReference type="NCBI Taxonomy" id="83374"/>
    <lineage>
        <taxon>Eukaryota</taxon>
        <taxon>Rhodophyta</taxon>
        <taxon>Bangiophyceae</taxon>
        <taxon>Galdieriales</taxon>
        <taxon>Galdieriaceae</taxon>
        <taxon>Galdieria</taxon>
    </lineage>
</organism>
<evidence type="ECO:0000256" key="2">
    <source>
        <dbReference type="ARBA" id="ARBA00006168"/>
    </source>
</evidence>
<keyword evidence="8" id="KW-0175">Coiled coil</keyword>